<organism evidence="1 2">
    <name type="scientific">Cinchona calisaya</name>
    <dbReference type="NCBI Taxonomy" id="153742"/>
    <lineage>
        <taxon>Eukaryota</taxon>
        <taxon>Viridiplantae</taxon>
        <taxon>Streptophyta</taxon>
        <taxon>Embryophyta</taxon>
        <taxon>Tracheophyta</taxon>
        <taxon>Spermatophyta</taxon>
        <taxon>Magnoliopsida</taxon>
        <taxon>eudicotyledons</taxon>
        <taxon>Gunneridae</taxon>
        <taxon>Pentapetalae</taxon>
        <taxon>asterids</taxon>
        <taxon>lamiids</taxon>
        <taxon>Gentianales</taxon>
        <taxon>Rubiaceae</taxon>
        <taxon>Cinchonoideae</taxon>
        <taxon>Cinchoneae</taxon>
        <taxon>Cinchona</taxon>
    </lineage>
</organism>
<accession>A0ABD2Z7P2</accession>
<dbReference type="AlphaFoldDB" id="A0ABD2Z7P2"/>
<gene>
    <name evidence="1" type="ORF">ACH5RR_022390</name>
</gene>
<name>A0ABD2Z7P2_9GENT</name>
<evidence type="ECO:0000313" key="2">
    <source>
        <dbReference type="Proteomes" id="UP001630127"/>
    </source>
</evidence>
<keyword evidence="2" id="KW-1185">Reference proteome</keyword>
<evidence type="ECO:0000313" key="1">
    <source>
        <dbReference type="EMBL" id="KAL3515488.1"/>
    </source>
</evidence>
<comment type="caution">
    <text evidence="1">The sequence shown here is derived from an EMBL/GenBank/DDBJ whole genome shotgun (WGS) entry which is preliminary data.</text>
</comment>
<protein>
    <submittedName>
        <fullName evidence="1">Uncharacterized protein</fullName>
    </submittedName>
</protein>
<dbReference type="Proteomes" id="UP001630127">
    <property type="component" value="Unassembled WGS sequence"/>
</dbReference>
<feature type="non-terminal residue" evidence="1">
    <location>
        <position position="1"/>
    </location>
</feature>
<dbReference type="EMBL" id="JBJUIK010000010">
    <property type="protein sequence ID" value="KAL3515488.1"/>
    <property type="molecule type" value="Genomic_DNA"/>
</dbReference>
<reference evidence="1 2" key="1">
    <citation type="submission" date="2024-11" db="EMBL/GenBank/DDBJ databases">
        <title>A near-complete genome assembly of Cinchona calisaya.</title>
        <authorList>
            <person name="Lian D.C."/>
            <person name="Zhao X.W."/>
            <person name="Wei L."/>
        </authorList>
    </citation>
    <scope>NUCLEOTIDE SEQUENCE [LARGE SCALE GENOMIC DNA]</scope>
    <source>
        <tissue evidence="1">Nenye</tissue>
    </source>
</reference>
<sequence length="120" mass="14147">CSKSDSIAICFDHGEWKWAMGRRITAEVKKLISVTSRSFQPKGDRKDQIVWRDKARTTYTTKAAMKIISESKQKVKMEQISMEKWECPKTFFYSMTTMQEKIEHQISIEGMRNDPRRCTM</sequence>
<proteinExistence type="predicted"/>